<accession>A0A5C5YYD8</accession>
<name>A0A5C5YYD8_9BACT</name>
<evidence type="ECO:0000313" key="2">
    <source>
        <dbReference type="Proteomes" id="UP000315010"/>
    </source>
</evidence>
<dbReference type="AlphaFoldDB" id="A0A5C5YYD8"/>
<evidence type="ECO:0000313" key="1">
    <source>
        <dbReference type="EMBL" id="TWT79503.1"/>
    </source>
</evidence>
<dbReference type="EMBL" id="SJPJ01000001">
    <property type="protein sequence ID" value="TWT79503.1"/>
    <property type="molecule type" value="Genomic_DNA"/>
</dbReference>
<gene>
    <name evidence="1" type="ORF">CA13_09050</name>
</gene>
<evidence type="ECO:0008006" key="3">
    <source>
        <dbReference type="Google" id="ProtNLM"/>
    </source>
</evidence>
<comment type="caution">
    <text evidence="1">The sequence shown here is derived from an EMBL/GenBank/DDBJ whole genome shotgun (WGS) entry which is preliminary data.</text>
</comment>
<organism evidence="1 2">
    <name type="scientific">Novipirellula herctigrandis</name>
    <dbReference type="NCBI Taxonomy" id="2527986"/>
    <lineage>
        <taxon>Bacteria</taxon>
        <taxon>Pseudomonadati</taxon>
        <taxon>Planctomycetota</taxon>
        <taxon>Planctomycetia</taxon>
        <taxon>Pirellulales</taxon>
        <taxon>Pirellulaceae</taxon>
        <taxon>Novipirellula</taxon>
    </lineage>
</organism>
<sequence length="72" mass="7950">MTNLLEKAFENASKLPPQQQDAIAKWLLAELEDDRRWDASFTKSPDLLASLAAEALAEKNSGEALPLIPDEL</sequence>
<protein>
    <recommendedName>
        <fullName evidence="3">Addiction module component</fullName>
    </recommendedName>
</protein>
<reference evidence="1 2" key="1">
    <citation type="submission" date="2019-02" db="EMBL/GenBank/DDBJ databases">
        <title>Deep-cultivation of Planctomycetes and their phenomic and genomic characterization uncovers novel biology.</title>
        <authorList>
            <person name="Wiegand S."/>
            <person name="Jogler M."/>
            <person name="Boedeker C."/>
            <person name="Pinto D."/>
            <person name="Vollmers J."/>
            <person name="Rivas-Marin E."/>
            <person name="Kohn T."/>
            <person name="Peeters S.H."/>
            <person name="Heuer A."/>
            <person name="Rast P."/>
            <person name="Oberbeckmann S."/>
            <person name="Bunk B."/>
            <person name="Jeske O."/>
            <person name="Meyerdierks A."/>
            <person name="Storesund J.E."/>
            <person name="Kallscheuer N."/>
            <person name="Luecker S."/>
            <person name="Lage O.M."/>
            <person name="Pohl T."/>
            <person name="Merkel B.J."/>
            <person name="Hornburger P."/>
            <person name="Mueller R.-W."/>
            <person name="Bruemmer F."/>
            <person name="Labrenz M."/>
            <person name="Spormann A.M."/>
            <person name="Op Den Camp H."/>
            <person name="Overmann J."/>
            <person name="Amann R."/>
            <person name="Jetten M.S.M."/>
            <person name="Mascher T."/>
            <person name="Medema M.H."/>
            <person name="Devos D.P."/>
            <person name="Kaster A.-K."/>
            <person name="Ovreas L."/>
            <person name="Rohde M."/>
            <person name="Galperin M.Y."/>
            <person name="Jogler C."/>
        </authorList>
    </citation>
    <scope>NUCLEOTIDE SEQUENCE [LARGE SCALE GENOMIC DNA]</scope>
    <source>
        <strain evidence="1 2">CA13</strain>
    </source>
</reference>
<proteinExistence type="predicted"/>
<dbReference type="Proteomes" id="UP000315010">
    <property type="component" value="Unassembled WGS sequence"/>
</dbReference>
<dbReference type="OrthoDB" id="5772099at2"/>
<dbReference type="RefSeq" id="WP_146394709.1">
    <property type="nucleotide sequence ID" value="NZ_SJPJ01000001.1"/>
</dbReference>
<keyword evidence="2" id="KW-1185">Reference proteome</keyword>